<accession>A0ABR4JDN2</accession>
<dbReference type="RefSeq" id="XP_070892833.1">
    <property type="nucleotide sequence ID" value="XM_071037801.1"/>
</dbReference>
<gene>
    <name evidence="2" type="ORF">BJX68DRAFT_215488</name>
</gene>
<evidence type="ECO:0000313" key="3">
    <source>
        <dbReference type="Proteomes" id="UP001610444"/>
    </source>
</evidence>
<comment type="caution">
    <text evidence="2">The sequence shown here is derived from an EMBL/GenBank/DDBJ whole genome shotgun (WGS) entry which is preliminary data.</text>
</comment>
<sequence>MNALCYRPKQSCLLFCIPRDRQKSIFVRQLSALLFLTRITLSLCSLSKALKATMQVMSNQLACLMYTNLLPGIMMIIGLGSMYQVR</sequence>
<feature type="transmembrane region" description="Helical" evidence="1">
    <location>
        <begin position="62"/>
        <end position="83"/>
    </location>
</feature>
<keyword evidence="1" id="KW-1133">Transmembrane helix</keyword>
<evidence type="ECO:0000256" key="1">
    <source>
        <dbReference type="SAM" id="Phobius"/>
    </source>
</evidence>
<name>A0ABR4JDN2_9EURO</name>
<proteinExistence type="predicted"/>
<keyword evidence="3" id="KW-1185">Reference proteome</keyword>
<reference evidence="2 3" key="1">
    <citation type="submission" date="2024-07" db="EMBL/GenBank/DDBJ databases">
        <title>Section-level genome sequencing and comparative genomics of Aspergillus sections Usti and Cavernicolus.</title>
        <authorList>
            <consortium name="Lawrence Berkeley National Laboratory"/>
            <person name="Nybo J.L."/>
            <person name="Vesth T.C."/>
            <person name="Theobald S."/>
            <person name="Frisvad J.C."/>
            <person name="Larsen T.O."/>
            <person name="Kjaerboelling I."/>
            <person name="Rothschild-Mancinelli K."/>
            <person name="Lyhne E.K."/>
            <person name="Kogle M.E."/>
            <person name="Barry K."/>
            <person name="Clum A."/>
            <person name="Na H."/>
            <person name="Ledsgaard L."/>
            <person name="Lin J."/>
            <person name="Lipzen A."/>
            <person name="Kuo A."/>
            <person name="Riley R."/>
            <person name="Mondo S."/>
            <person name="LaButti K."/>
            <person name="Haridas S."/>
            <person name="Pangalinan J."/>
            <person name="Salamov A.A."/>
            <person name="Simmons B.A."/>
            <person name="Magnuson J.K."/>
            <person name="Chen J."/>
            <person name="Drula E."/>
            <person name="Henrissat B."/>
            <person name="Wiebenga A."/>
            <person name="Lubbers R.J."/>
            <person name="Gomes A.C."/>
            <person name="Macurrencykelacurrency M.R."/>
            <person name="Stajich J."/>
            <person name="Grigoriev I.V."/>
            <person name="Mortensen U.H."/>
            <person name="De vries R.P."/>
            <person name="Baker S.E."/>
            <person name="Andersen M.R."/>
        </authorList>
    </citation>
    <scope>NUCLEOTIDE SEQUENCE [LARGE SCALE GENOMIC DNA]</scope>
    <source>
        <strain evidence="2 3">CBS 756.74</strain>
    </source>
</reference>
<keyword evidence="1" id="KW-0472">Membrane</keyword>
<dbReference type="Proteomes" id="UP001610444">
    <property type="component" value="Unassembled WGS sequence"/>
</dbReference>
<dbReference type="EMBL" id="JBFXLR010000089">
    <property type="protein sequence ID" value="KAL2838070.1"/>
    <property type="molecule type" value="Genomic_DNA"/>
</dbReference>
<keyword evidence="1" id="KW-0812">Transmembrane</keyword>
<dbReference type="GeneID" id="98152965"/>
<protein>
    <submittedName>
        <fullName evidence="2">Uncharacterized protein</fullName>
    </submittedName>
</protein>
<organism evidence="2 3">
    <name type="scientific">Aspergillus pseudodeflectus</name>
    <dbReference type="NCBI Taxonomy" id="176178"/>
    <lineage>
        <taxon>Eukaryota</taxon>
        <taxon>Fungi</taxon>
        <taxon>Dikarya</taxon>
        <taxon>Ascomycota</taxon>
        <taxon>Pezizomycotina</taxon>
        <taxon>Eurotiomycetes</taxon>
        <taxon>Eurotiomycetidae</taxon>
        <taxon>Eurotiales</taxon>
        <taxon>Aspergillaceae</taxon>
        <taxon>Aspergillus</taxon>
        <taxon>Aspergillus subgen. Nidulantes</taxon>
    </lineage>
</organism>
<evidence type="ECO:0000313" key="2">
    <source>
        <dbReference type="EMBL" id="KAL2838070.1"/>
    </source>
</evidence>